<accession>A0A9P6HQM3</accession>
<sequence length="253" mass="27092">MCHHSVGEDPVLLSKSTAFAMCDGLIRMSHCLVIELPEPELREIRYMLDSLLVKADLALDLMEREISLDFGGLNVDIDLDSCTPPGAEDFGAVLVSTAATADANQSGSISLSHRRGSVTFDTGPVVAASMPPPPPTLPVSVRIPTPAPEPTIAPPPTITHGRYPLIVSSRENVGFPDYSYHPHFVCAGLYLTLAFVSGIPGTYRFPPTSSGHAPGSPHYAIIKGLYVGVFDDEDEIKPWVLGIPGSSYHMARS</sequence>
<gene>
    <name evidence="1" type="ORF">BJ322DRAFT_1017402</name>
</gene>
<dbReference type="EMBL" id="WIUZ02000002">
    <property type="protein sequence ID" value="KAF9790755.1"/>
    <property type="molecule type" value="Genomic_DNA"/>
</dbReference>
<reference evidence="1" key="1">
    <citation type="journal article" date="2020" name="Nat. Commun.">
        <title>Large-scale genome sequencing of mycorrhizal fungi provides insights into the early evolution of symbiotic traits.</title>
        <authorList>
            <person name="Miyauchi S."/>
            <person name="Kiss E."/>
            <person name="Kuo A."/>
            <person name="Drula E."/>
            <person name="Kohler A."/>
            <person name="Sanchez-Garcia M."/>
            <person name="Morin E."/>
            <person name="Andreopoulos B."/>
            <person name="Barry K.W."/>
            <person name="Bonito G."/>
            <person name="Buee M."/>
            <person name="Carver A."/>
            <person name="Chen C."/>
            <person name="Cichocki N."/>
            <person name="Clum A."/>
            <person name="Culley D."/>
            <person name="Crous P.W."/>
            <person name="Fauchery L."/>
            <person name="Girlanda M."/>
            <person name="Hayes R.D."/>
            <person name="Keri Z."/>
            <person name="LaButti K."/>
            <person name="Lipzen A."/>
            <person name="Lombard V."/>
            <person name="Magnuson J."/>
            <person name="Maillard F."/>
            <person name="Murat C."/>
            <person name="Nolan M."/>
            <person name="Ohm R.A."/>
            <person name="Pangilinan J."/>
            <person name="Pereira M.F."/>
            <person name="Perotto S."/>
            <person name="Peter M."/>
            <person name="Pfister S."/>
            <person name="Riley R."/>
            <person name="Sitrit Y."/>
            <person name="Stielow J.B."/>
            <person name="Szollosi G."/>
            <person name="Zifcakova L."/>
            <person name="Stursova M."/>
            <person name="Spatafora J.W."/>
            <person name="Tedersoo L."/>
            <person name="Vaario L.M."/>
            <person name="Yamada A."/>
            <person name="Yan M."/>
            <person name="Wang P."/>
            <person name="Xu J."/>
            <person name="Bruns T."/>
            <person name="Baldrian P."/>
            <person name="Vilgalys R."/>
            <person name="Dunand C."/>
            <person name="Henrissat B."/>
            <person name="Grigoriev I.V."/>
            <person name="Hibbett D."/>
            <person name="Nagy L.G."/>
            <person name="Martin F.M."/>
        </authorList>
    </citation>
    <scope>NUCLEOTIDE SEQUENCE</scope>
    <source>
        <strain evidence="1">UH-Tt-Lm1</strain>
    </source>
</reference>
<dbReference type="Proteomes" id="UP000736335">
    <property type="component" value="Unassembled WGS sequence"/>
</dbReference>
<evidence type="ECO:0000313" key="1">
    <source>
        <dbReference type="EMBL" id="KAF9790755.1"/>
    </source>
</evidence>
<name>A0A9P6HQM3_9AGAM</name>
<keyword evidence="2" id="KW-1185">Reference proteome</keyword>
<proteinExistence type="predicted"/>
<reference evidence="1" key="2">
    <citation type="submission" date="2020-11" db="EMBL/GenBank/DDBJ databases">
        <authorList>
            <consortium name="DOE Joint Genome Institute"/>
            <person name="Kuo A."/>
            <person name="Miyauchi S."/>
            <person name="Kiss E."/>
            <person name="Drula E."/>
            <person name="Kohler A."/>
            <person name="Sanchez-Garcia M."/>
            <person name="Andreopoulos B."/>
            <person name="Barry K.W."/>
            <person name="Bonito G."/>
            <person name="Buee M."/>
            <person name="Carver A."/>
            <person name="Chen C."/>
            <person name="Cichocki N."/>
            <person name="Clum A."/>
            <person name="Culley D."/>
            <person name="Crous P.W."/>
            <person name="Fauchery L."/>
            <person name="Girlanda M."/>
            <person name="Hayes R."/>
            <person name="Keri Z."/>
            <person name="Labutti K."/>
            <person name="Lipzen A."/>
            <person name="Lombard V."/>
            <person name="Magnuson J."/>
            <person name="Maillard F."/>
            <person name="Morin E."/>
            <person name="Murat C."/>
            <person name="Nolan M."/>
            <person name="Ohm R."/>
            <person name="Pangilinan J."/>
            <person name="Pereira M."/>
            <person name="Perotto S."/>
            <person name="Peter M."/>
            <person name="Riley R."/>
            <person name="Sitrit Y."/>
            <person name="Stielow B."/>
            <person name="Szollosi G."/>
            <person name="Zifcakova L."/>
            <person name="Stursova M."/>
            <person name="Spatafora J.W."/>
            <person name="Tedersoo L."/>
            <person name="Vaario L.-M."/>
            <person name="Yamada A."/>
            <person name="Yan M."/>
            <person name="Wang P."/>
            <person name="Xu J."/>
            <person name="Bruns T."/>
            <person name="Baldrian P."/>
            <person name="Vilgalys R."/>
            <person name="Henrissat B."/>
            <person name="Grigoriev I.V."/>
            <person name="Hibbett D."/>
            <person name="Nagy L.G."/>
            <person name="Martin F.M."/>
        </authorList>
    </citation>
    <scope>NUCLEOTIDE SEQUENCE</scope>
    <source>
        <strain evidence="1">UH-Tt-Lm1</strain>
    </source>
</reference>
<comment type="caution">
    <text evidence="1">The sequence shown here is derived from an EMBL/GenBank/DDBJ whole genome shotgun (WGS) entry which is preliminary data.</text>
</comment>
<dbReference type="AlphaFoldDB" id="A0A9P6HQM3"/>
<evidence type="ECO:0000313" key="2">
    <source>
        <dbReference type="Proteomes" id="UP000736335"/>
    </source>
</evidence>
<protein>
    <submittedName>
        <fullName evidence="1">Uncharacterized protein</fullName>
    </submittedName>
</protein>
<organism evidence="1 2">
    <name type="scientific">Thelephora terrestris</name>
    <dbReference type="NCBI Taxonomy" id="56493"/>
    <lineage>
        <taxon>Eukaryota</taxon>
        <taxon>Fungi</taxon>
        <taxon>Dikarya</taxon>
        <taxon>Basidiomycota</taxon>
        <taxon>Agaricomycotina</taxon>
        <taxon>Agaricomycetes</taxon>
        <taxon>Thelephorales</taxon>
        <taxon>Thelephoraceae</taxon>
        <taxon>Thelephora</taxon>
    </lineage>
</organism>